<dbReference type="EMBL" id="MPTO01000010">
    <property type="protein sequence ID" value="OME20492.1"/>
    <property type="molecule type" value="Genomic_DNA"/>
</dbReference>
<sequence length="228" mass="26407">MLNDEDRRLAMKYAPRLLFDQNEPFFPVRLGITVMRQEEESPSFRRRLAVNHPDVLAVVEYAIYYDYDIQHLYDLEHVWVYIGRDGEVVDAEASFHGKFLKALLRGGSNLSGTWVDLYVQPGKHALAPFPEVFELLPGFASSTQDGAGAEGLIYGDFFRGILASDGETDRLVHRYLQTCRFTPSLSYSCWEYADREELFVSWNQLFTEIPERIRQELARLQLLLPPRH</sequence>
<accession>A0A1R0Z1H1</accession>
<evidence type="ECO:0000313" key="2">
    <source>
        <dbReference type="EMBL" id="OME20492.1"/>
    </source>
</evidence>
<dbReference type="RefSeq" id="WP_076134826.1">
    <property type="nucleotide sequence ID" value="NZ_CP021965.1"/>
</dbReference>
<dbReference type="EMBL" id="CP021965">
    <property type="protein sequence ID" value="AWV31485.1"/>
    <property type="molecule type" value="Genomic_DNA"/>
</dbReference>
<dbReference type="AlphaFoldDB" id="A0A1R0Z1H1"/>
<evidence type="ECO:0000313" key="3">
    <source>
        <dbReference type="Proteomes" id="UP000187323"/>
    </source>
</evidence>
<reference evidence="2 3" key="1">
    <citation type="submission" date="2016-10" db="EMBL/GenBank/DDBJ databases">
        <title>Paenibacillus species isolates.</title>
        <authorList>
            <person name="Beno S.M."/>
        </authorList>
    </citation>
    <scope>NUCLEOTIDE SEQUENCE [LARGE SCALE GENOMIC DNA]</scope>
    <source>
        <strain evidence="2 3">FSL H7-0918</strain>
    </source>
</reference>
<organism evidence="2 3">
    <name type="scientific">Paenibacillus odorifer</name>
    <dbReference type="NCBI Taxonomy" id="189426"/>
    <lineage>
        <taxon>Bacteria</taxon>
        <taxon>Bacillati</taxon>
        <taxon>Bacillota</taxon>
        <taxon>Bacilli</taxon>
        <taxon>Bacillales</taxon>
        <taxon>Paenibacillaceae</taxon>
        <taxon>Paenibacillus</taxon>
    </lineage>
</organism>
<name>A0A1R0Z1H1_9BACL</name>
<dbReference type="Proteomes" id="UP000249163">
    <property type="component" value="Chromosome"/>
</dbReference>
<reference evidence="1 4" key="2">
    <citation type="submission" date="2017-06" db="EMBL/GenBank/DDBJ databases">
        <title>Complete genome sequence of Paenibacillus odorifer CBA7130.</title>
        <authorList>
            <person name="Nam Y.-D."/>
            <person name="Kang J."/>
            <person name="Chung W.-H."/>
        </authorList>
    </citation>
    <scope>NUCLEOTIDE SEQUENCE [LARGE SCALE GENOMIC DNA]</scope>
    <source>
        <strain evidence="1 4">CBA7130</strain>
    </source>
</reference>
<evidence type="ECO:0000313" key="1">
    <source>
        <dbReference type="EMBL" id="AWV31485.1"/>
    </source>
</evidence>
<dbReference type="OrthoDB" id="1898185at2"/>
<protein>
    <submittedName>
        <fullName evidence="2">Uncharacterized protein</fullName>
    </submittedName>
</protein>
<evidence type="ECO:0000313" key="4">
    <source>
        <dbReference type="Proteomes" id="UP000249163"/>
    </source>
</evidence>
<proteinExistence type="predicted"/>
<gene>
    <name evidence="2" type="ORF">BSK47_12405</name>
    <name evidence="1" type="ORF">CD191_01960</name>
</gene>
<dbReference type="Proteomes" id="UP000187323">
    <property type="component" value="Unassembled WGS sequence"/>
</dbReference>